<dbReference type="CDD" id="cd05688">
    <property type="entry name" value="S1_RPS1_repeat_ec3"/>
    <property type="match status" value="1"/>
</dbReference>
<dbReference type="InterPro" id="IPR050437">
    <property type="entry name" value="Ribos_protein_bS1-like"/>
</dbReference>
<evidence type="ECO:0000256" key="3">
    <source>
        <dbReference type="ARBA" id="ARBA00022884"/>
    </source>
</evidence>
<evidence type="ECO:0000259" key="8">
    <source>
        <dbReference type="PROSITE" id="PS50126"/>
    </source>
</evidence>
<dbReference type="Gene3D" id="2.40.50.140">
    <property type="entry name" value="Nucleic acid-binding proteins"/>
    <property type="match status" value="6"/>
</dbReference>
<dbReference type="CDD" id="cd04465">
    <property type="entry name" value="S1_RPS1_repeat_ec2_hs2"/>
    <property type="match status" value="1"/>
</dbReference>
<feature type="domain" description="S1 motif" evidence="8">
    <location>
        <begin position="359"/>
        <end position="429"/>
    </location>
</feature>
<evidence type="ECO:0000256" key="5">
    <source>
        <dbReference type="ARBA" id="ARBA00023274"/>
    </source>
</evidence>
<name>A0AAT9FRH2_9BACT</name>
<dbReference type="NCBIfam" id="NF004952">
    <property type="entry name" value="PRK06299.1-2"/>
    <property type="match status" value="1"/>
</dbReference>
<dbReference type="CDD" id="cd05687">
    <property type="entry name" value="S1_RPS1_repeat_ec1_hs1"/>
    <property type="match status" value="1"/>
</dbReference>
<dbReference type="GO" id="GO:0003729">
    <property type="term" value="F:mRNA binding"/>
    <property type="evidence" value="ECO:0007669"/>
    <property type="project" value="UniProtKB-ARBA"/>
</dbReference>
<keyword evidence="5" id="KW-0687">Ribonucleoprotein</keyword>
<evidence type="ECO:0000313" key="9">
    <source>
        <dbReference type="EMBL" id="BDS08635.1"/>
    </source>
</evidence>
<organism evidence="9">
    <name type="scientific">Oceaniferula spumae</name>
    <dbReference type="NCBI Taxonomy" id="2979115"/>
    <lineage>
        <taxon>Bacteria</taxon>
        <taxon>Pseudomonadati</taxon>
        <taxon>Verrucomicrobiota</taxon>
        <taxon>Verrucomicrobiia</taxon>
        <taxon>Verrucomicrobiales</taxon>
        <taxon>Verrucomicrobiaceae</taxon>
        <taxon>Oceaniferula</taxon>
    </lineage>
</organism>
<dbReference type="SMART" id="SM00316">
    <property type="entry name" value="S1"/>
    <property type="match status" value="6"/>
</dbReference>
<feature type="domain" description="S1 motif" evidence="8">
    <location>
        <begin position="446"/>
        <end position="515"/>
    </location>
</feature>
<dbReference type="GO" id="GO:0003735">
    <property type="term" value="F:structural constituent of ribosome"/>
    <property type="evidence" value="ECO:0007669"/>
    <property type="project" value="InterPro"/>
</dbReference>
<dbReference type="AlphaFoldDB" id="A0AAT9FRH2"/>
<dbReference type="EMBL" id="AP026866">
    <property type="protein sequence ID" value="BDS08635.1"/>
    <property type="molecule type" value="Genomic_DNA"/>
</dbReference>
<keyword evidence="3" id="KW-0694">RNA-binding</keyword>
<dbReference type="GO" id="GO:0022627">
    <property type="term" value="C:cytosolic small ribosomal subunit"/>
    <property type="evidence" value="ECO:0007669"/>
    <property type="project" value="TreeGrafter"/>
</dbReference>
<feature type="domain" description="S1 motif" evidence="8">
    <location>
        <begin position="21"/>
        <end position="83"/>
    </location>
</feature>
<dbReference type="PANTHER" id="PTHR10724">
    <property type="entry name" value="30S RIBOSOMAL PROTEIN S1"/>
    <property type="match status" value="1"/>
</dbReference>
<feature type="domain" description="S1 motif" evidence="8">
    <location>
        <begin position="272"/>
        <end position="342"/>
    </location>
</feature>
<evidence type="ECO:0000256" key="1">
    <source>
        <dbReference type="ARBA" id="ARBA00006767"/>
    </source>
</evidence>
<feature type="domain" description="S1 motif" evidence="8">
    <location>
        <begin position="187"/>
        <end position="255"/>
    </location>
</feature>
<dbReference type="InterPro" id="IPR003029">
    <property type="entry name" value="S1_domain"/>
</dbReference>
<evidence type="ECO:0000256" key="6">
    <source>
        <dbReference type="ARBA" id="ARBA00035293"/>
    </source>
</evidence>
<dbReference type="PROSITE" id="PS50126">
    <property type="entry name" value="S1"/>
    <property type="match status" value="6"/>
</dbReference>
<gene>
    <name evidence="9" type="primary">rpsA</name>
    <name evidence="9" type="ORF">NT6N_36750</name>
</gene>
<dbReference type="PANTHER" id="PTHR10724:SF7">
    <property type="entry name" value="SMALL RIBOSOMAL SUBUNIT PROTEIN BS1C"/>
    <property type="match status" value="1"/>
</dbReference>
<dbReference type="InterPro" id="IPR035104">
    <property type="entry name" value="Ribosomal_protein_S1-like"/>
</dbReference>
<sequence>MTATAELESLIDSKFRVFEEGSVVNGTIIAIKPQVVLVDIGYKSEGAIPAAEFEDEEIEVGDECEVLLMKLENDEGMVVLSKEKAAHRKNWEKIVGVYHDGGLVKGKIKSAVKGGLMVNVGVEAFLPGSQVDIIPPKDLNEYVGKVYEFKIVKVNDERKNIVLSRREVIESERAEQRQLFLQSVKVGDKVEGQVKNITDFGAFVDLQGMDGLLHVTDMSWGRISHPSALVHIGQTVEVLILDVDREKERVSLGLKQMEDNPWEDIEARYPIGTEVTGKVTKLLPYGAFIEMESGVEGLVHVSELSWVKRINRPSDVLEIDQEIKAVVLGISIEEQKISLGVRQMDENPWDVLEQKYPIGTKVKGEVRNLTPYGAFLGMEEGIDGMIHVSDLSWTRKINHPSEILKKGDEVEAIVLSIDKENQRVSLGVKQLDGDPWSEIEGDFKVGDLVKGQVAKIASFGAFVNLENDIDGLIHISQLAEGHVEKVKDVIKVGDEIEARVIKVDKVERRIGLSIKAVNYDPEQLEKESASFETLRPSGDLVGLEQAFNLASTGGAEEWSPSAEDDKE</sequence>
<proteinExistence type="inferred from homology"/>
<evidence type="ECO:0000256" key="7">
    <source>
        <dbReference type="ARBA" id="ARBA00035517"/>
    </source>
</evidence>
<dbReference type="PRINTS" id="PR00681">
    <property type="entry name" value="RIBOSOMALS1"/>
</dbReference>
<dbReference type="Pfam" id="PF00575">
    <property type="entry name" value="S1"/>
    <property type="match status" value="6"/>
</dbReference>
<keyword evidence="2" id="KW-0677">Repeat</keyword>
<keyword evidence="4 9" id="KW-0689">Ribosomal protein</keyword>
<dbReference type="InterPro" id="IPR012340">
    <property type="entry name" value="NA-bd_OB-fold"/>
</dbReference>
<dbReference type="KEGG" id="osu:NT6N_36750"/>
<dbReference type="FunFam" id="2.40.50.140:FF:000051">
    <property type="entry name" value="RNA-binding transcriptional accessory protein"/>
    <property type="match status" value="2"/>
</dbReference>
<accession>A0AAT9FRH2</accession>
<evidence type="ECO:0000256" key="2">
    <source>
        <dbReference type="ARBA" id="ARBA00022737"/>
    </source>
</evidence>
<dbReference type="NCBIfam" id="TIGR00717">
    <property type="entry name" value="rpsA"/>
    <property type="match status" value="1"/>
</dbReference>
<reference evidence="9" key="1">
    <citation type="submission" date="2024-07" db="EMBL/GenBank/DDBJ databases">
        <title>Complete genome sequence of Verrucomicrobiaceae bacterium NT6N.</title>
        <authorList>
            <person name="Huang C."/>
            <person name="Takami H."/>
            <person name="Hamasaki K."/>
        </authorList>
    </citation>
    <scope>NUCLEOTIDE SEQUENCE</scope>
    <source>
        <strain evidence="9">NT6N</strain>
    </source>
</reference>
<evidence type="ECO:0000256" key="4">
    <source>
        <dbReference type="ARBA" id="ARBA00022980"/>
    </source>
</evidence>
<dbReference type="GO" id="GO:0006412">
    <property type="term" value="P:translation"/>
    <property type="evidence" value="ECO:0007669"/>
    <property type="project" value="InterPro"/>
</dbReference>
<dbReference type="SUPFAM" id="SSF50249">
    <property type="entry name" value="Nucleic acid-binding proteins"/>
    <property type="match status" value="6"/>
</dbReference>
<comment type="similarity">
    <text evidence="1">Belongs to the bacterial ribosomal protein bS1 family.</text>
</comment>
<dbReference type="FunFam" id="2.40.50.140:FF:000011">
    <property type="entry name" value="30S ribosomal protein S1"/>
    <property type="match status" value="2"/>
</dbReference>
<dbReference type="InterPro" id="IPR000110">
    <property type="entry name" value="Ribosomal_bS1"/>
</dbReference>
<protein>
    <recommendedName>
        <fullName evidence="6">Small ribosomal subunit protein bS1</fullName>
    </recommendedName>
    <alternativeName>
        <fullName evidence="7">30S ribosomal protein S1</fullName>
    </alternativeName>
</protein>
<feature type="domain" description="S1 motif" evidence="8">
    <location>
        <begin position="101"/>
        <end position="166"/>
    </location>
</feature>